<proteinExistence type="predicted"/>
<sequence>MDNGQVKQLVQTFHQRSLVTIRQFLYRYLLISNSQSSII</sequence>
<comment type="caution">
    <text evidence="1">The sequence shown here is derived from an EMBL/GenBank/DDBJ whole genome shotgun (WGS) entry which is preliminary data.</text>
</comment>
<dbReference type="EMBL" id="AMCI01001312">
    <property type="protein sequence ID" value="EJX05966.1"/>
    <property type="molecule type" value="Genomic_DNA"/>
</dbReference>
<organism evidence="1">
    <name type="scientific">gut metagenome</name>
    <dbReference type="NCBI Taxonomy" id="749906"/>
    <lineage>
        <taxon>unclassified sequences</taxon>
        <taxon>metagenomes</taxon>
        <taxon>organismal metagenomes</taxon>
    </lineage>
</organism>
<evidence type="ECO:0000313" key="1">
    <source>
        <dbReference type="EMBL" id="EJX05966.1"/>
    </source>
</evidence>
<accession>J9D098</accession>
<gene>
    <name evidence="1" type="ORF">EVA_05928</name>
</gene>
<dbReference type="AlphaFoldDB" id="J9D098"/>
<name>J9D098_9ZZZZ</name>
<protein>
    <submittedName>
        <fullName evidence="1">Uncharacterized protein</fullName>
    </submittedName>
</protein>
<reference evidence="1" key="1">
    <citation type="journal article" date="2012" name="PLoS ONE">
        <title>Gene sets for utilization of primary and secondary nutrition supplies in the distal gut of endangered iberian lynx.</title>
        <authorList>
            <person name="Alcaide M."/>
            <person name="Messina E."/>
            <person name="Richter M."/>
            <person name="Bargiela R."/>
            <person name="Peplies J."/>
            <person name="Huws S.A."/>
            <person name="Newbold C.J."/>
            <person name="Golyshin P.N."/>
            <person name="Simon M.A."/>
            <person name="Lopez G."/>
            <person name="Yakimov M.M."/>
            <person name="Ferrer M."/>
        </authorList>
    </citation>
    <scope>NUCLEOTIDE SEQUENCE</scope>
</reference>